<dbReference type="Gene3D" id="1.10.10.60">
    <property type="entry name" value="Homeodomain-like"/>
    <property type="match status" value="2"/>
</dbReference>
<dbReference type="RefSeq" id="WP_349136344.1">
    <property type="nucleotide sequence ID" value="NZ_JBBMFF010000241.1"/>
</dbReference>
<evidence type="ECO:0000259" key="4">
    <source>
        <dbReference type="PROSITE" id="PS01124"/>
    </source>
</evidence>
<dbReference type="PROSITE" id="PS01124">
    <property type="entry name" value="HTH_ARAC_FAMILY_2"/>
    <property type="match status" value="1"/>
</dbReference>
<dbReference type="InterPro" id="IPR018060">
    <property type="entry name" value="HTH_AraC"/>
</dbReference>
<comment type="caution">
    <text evidence="5">The sequence shown here is derived from an EMBL/GenBank/DDBJ whole genome shotgun (WGS) entry which is preliminary data.</text>
</comment>
<dbReference type="PANTHER" id="PTHR43280">
    <property type="entry name" value="ARAC-FAMILY TRANSCRIPTIONAL REGULATOR"/>
    <property type="match status" value="1"/>
</dbReference>
<evidence type="ECO:0000256" key="1">
    <source>
        <dbReference type="ARBA" id="ARBA00023015"/>
    </source>
</evidence>
<name>A0ABV1G870_9FIRM</name>
<dbReference type="Pfam" id="PF12833">
    <property type="entry name" value="HTH_18"/>
    <property type="match status" value="1"/>
</dbReference>
<keyword evidence="2" id="KW-0238">DNA-binding</keyword>
<proteinExistence type="predicted"/>
<dbReference type="Gene3D" id="2.60.120.10">
    <property type="entry name" value="Jelly Rolls"/>
    <property type="match status" value="1"/>
</dbReference>
<protein>
    <submittedName>
        <fullName evidence="5">AraC family transcriptional regulator</fullName>
    </submittedName>
</protein>
<keyword evidence="6" id="KW-1185">Reference proteome</keyword>
<dbReference type="PROSITE" id="PS00041">
    <property type="entry name" value="HTH_ARAC_FAMILY_1"/>
    <property type="match status" value="1"/>
</dbReference>
<feature type="domain" description="HTH araC/xylS-type" evidence="4">
    <location>
        <begin position="287"/>
        <end position="385"/>
    </location>
</feature>
<organism evidence="5 6">
    <name type="scientific">Faecousia intestinalis</name>
    <dbReference type="NCBI Taxonomy" id="3133167"/>
    <lineage>
        <taxon>Bacteria</taxon>
        <taxon>Bacillati</taxon>
        <taxon>Bacillota</taxon>
        <taxon>Clostridia</taxon>
        <taxon>Eubacteriales</taxon>
        <taxon>Oscillospiraceae</taxon>
        <taxon>Faecousia</taxon>
    </lineage>
</organism>
<dbReference type="InterPro" id="IPR037923">
    <property type="entry name" value="HTH-like"/>
</dbReference>
<keyword evidence="3" id="KW-0804">Transcription</keyword>
<reference evidence="5 6" key="1">
    <citation type="submission" date="2024-03" db="EMBL/GenBank/DDBJ databases">
        <title>Human intestinal bacterial collection.</title>
        <authorList>
            <person name="Pauvert C."/>
            <person name="Hitch T.C.A."/>
            <person name="Clavel T."/>
        </authorList>
    </citation>
    <scope>NUCLEOTIDE SEQUENCE [LARGE SCALE GENOMIC DNA]</scope>
    <source>
        <strain evidence="5 6">CLA-AA-H192</strain>
    </source>
</reference>
<dbReference type="SUPFAM" id="SSF46689">
    <property type="entry name" value="Homeodomain-like"/>
    <property type="match status" value="2"/>
</dbReference>
<evidence type="ECO:0000256" key="3">
    <source>
        <dbReference type="ARBA" id="ARBA00023163"/>
    </source>
</evidence>
<keyword evidence="1" id="KW-0805">Transcription regulation</keyword>
<accession>A0ABV1G870</accession>
<evidence type="ECO:0000313" key="5">
    <source>
        <dbReference type="EMBL" id="MEQ2511616.1"/>
    </source>
</evidence>
<dbReference type="SUPFAM" id="SSF51215">
    <property type="entry name" value="Regulatory protein AraC"/>
    <property type="match status" value="1"/>
</dbReference>
<dbReference type="PANTHER" id="PTHR43280:SF2">
    <property type="entry name" value="HTH-TYPE TRANSCRIPTIONAL REGULATOR EXSA"/>
    <property type="match status" value="1"/>
</dbReference>
<evidence type="ECO:0000256" key="2">
    <source>
        <dbReference type="ARBA" id="ARBA00023125"/>
    </source>
</evidence>
<sequence length="389" mass="44255">MVENLNKLTFSGYGRVLRDSLPNRGFPSGAQWQESVQYFSAEGLCFYRQSAGPVYLDFELGMTVLAVRREGETAYFYLDKPVCLPAGREFAILPYQTECSVRLAQPAGAQLEVLEPVTAAENLKLGDRLRVGEIYTLFYREVESGFLFKGEQHSMFELTYVDRGALHCVVDGNGVELHQGQLMVFGPQQWHMQYTDLDMTARFLTVSFDLESEFAARLPDRVFDLSSAEAAQLRQIVRESENMDAYSGDFIRSYLKLLLLSVLRDTGSEKKRLKTPVALNHENEIVSRTLQYVADHVCDKLSVEIVSREVGVSASHLTALFHRQMNISPGEYIRRVKLEESKRLIREGTMNFSQIAAQLNYSTIHHFSRQFKDKFGMSPSEYAKSIQSE</sequence>
<dbReference type="InterPro" id="IPR009057">
    <property type="entry name" value="Homeodomain-like_sf"/>
</dbReference>
<gene>
    <name evidence="5" type="ORF">WMO66_10235</name>
</gene>
<dbReference type="InterPro" id="IPR018062">
    <property type="entry name" value="HTH_AraC-typ_CS"/>
</dbReference>
<dbReference type="Proteomes" id="UP001491552">
    <property type="component" value="Unassembled WGS sequence"/>
</dbReference>
<evidence type="ECO:0000313" key="6">
    <source>
        <dbReference type="Proteomes" id="UP001491552"/>
    </source>
</evidence>
<dbReference type="EMBL" id="JBBMFF010000241">
    <property type="protein sequence ID" value="MEQ2511616.1"/>
    <property type="molecule type" value="Genomic_DNA"/>
</dbReference>
<dbReference type="InterPro" id="IPR014710">
    <property type="entry name" value="RmlC-like_jellyroll"/>
</dbReference>
<dbReference type="SMART" id="SM00342">
    <property type="entry name" value="HTH_ARAC"/>
    <property type="match status" value="1"/>
</dbReference>